<evidence type="ECO:0000313" key="3">
    <source>
        <dbReference type="Proteomes" id="UP001430193"/>
    </source>
</evidence>
<dbReference type="Gene3D" id="3.20.20.190">
    <property type="entry name" value="Phosphatidylinositol (PI) phosphodiesterase"/>
    <property type="match status" value="1"/>
</dbReference>
<dbReference type="InterPro" id="IPR019546">
    <property type="entry name" value="TAT_signal_bac_arc"/>
</dbReference>
<sequence length="358" mass="37893">MRQPMSRRDFLGHTIKAAGAAALVGLPTSARPFPSRAAKNAVSGTAWMQNNIAQLGSRTLRELCMPGTHDAGMSALNSGTAFAYTCNTVTQTNGILGQLQNGSRYFDIRPVISGGQYVTGHYSEISQLNSWQGGNGQSIASIIDDVNTFTASNDELVILYLSHDLDTDLGNSSYAALTQAQWDSLLQMLQQGLDNLYTDAPIGADLTTLTLGTFIGNDSPAVIVVVDPSASGISLGSFAGEGFYLPANFPVYNQYSDTNDLSSMVSDQLAKMAAQRPNPQASYFLLSWTLTQSSDEAVFCDAGLADGILTLANQANAQLSSQLLPACSAQTFPNIVYIDNLTSSVGVVSLAMQINGLS</sequence>
<dbReference type="PANTHER" id="PTHR13593">
    <property type="match status" value="1"/>
</dbReference>
<dbReference type="NCBIfam" id="TIGR01409">
    <property type="entry name" value="TAT_signal_seq"/>
    <property type="match status" value="1"/>
</dbReference>
<dbReference type="PANTHER" id="PTHR13593:SF143">
    <property type="entry name" value="PHOSPHATIDYLINOSITOL-SPECIFIC PHOSPHOLIPASE C X DOMAIN-CONTAINING PROTEIN"/>
    <property type="match status" value="1"/>
</dbReference>
<dbReference type="RefSeq" id="WP_204632741.1">
    <property type="nucleotide sequence ID" value="NZ_BSOC01000005.1"/>
</dbReference>
<dbReference type="PROSITE" id="PS51318">
    <property type="entry name" value="TAT"/>
    <property type="match status" value="1"/>
</dbReference>
<dbReference type="InterPro" id="IPR017946">
    <property type="entry name" value="PLC-like_Pdiesterase_TIM-brl"/>
</dbReference>
<accession>A0ABS2KIY7</accession>
<protein>
    <submittedName>
        <fullName evidence="2">Twin-arginine translocation signal domain-containing protein</fullName>
    </submittedName>
</protein>
<evidence type="ECO:0000313" key="2">
    <source>
        <dbReference type="EMBL" id="MBM7131139.1"/>
    </source>
</evidence>
<keyword evidence="1" id="KW-0732">Signal</keyword>
<proteinExistence type="predicted"/>
<dbReference type="InterPro" id="IPR006311">
    <property type="entry name" value="TAT_signal"/>
</dbReference>
<dbReference type="EMBL" id="JADIKF010000040">
    <property type="protein sequence ID" value="MBM7131139.1"/>
    <property type="molecule type" value="Genomic_DNA"/>
</dbReference>
<keyword evidence="3" id="KW-1185">Reference proteome</keyword>
<dbReference type="Proteomes" id="UP001430193">
    <property type="component" value="Unassembled WGS sequence"/>
</dbReference>
<dbReference type="SUPFAM" id="SSF51695">
    <property type="entry name" value="PLC-like phosphodiesterases"/>
    <property type="match status" value="1"/>
</dbReference>
<dbReference type="InterPro" id="IPR051057">
    <property type="entry name" value="PI-PLC_domain"/>
</dbReference>
<evidence type="ECO:0000256" key="1">
    <source>
        <dbReference type="ARBA" id="ARBA00022729"/>
    </source>
</evidence>
<reference evidence="2" key="1">
    <citation type="submission" date="2020-10" db="EMBL/GenBank/DDBJ databases">
        <title>Phylogeny of dyella-like bacteria.</title>
        <authorList>
            <person name="Fu J."/>
        </authorList>
    </citation>
    <scope>NUCLEOTIDE SEQUENCE</scope>
    <source>
        <strain evidence="2">DHON07</strain>
    </source>
</reference>
<gene>
    <name evidence="2" type="ORF">ISS99_16560</name>
</gene>
<comment type="caution">
    <text evidence="2">The sequence shown here is derived from an EMBL/GenBank/DDBJ whole genome shotgun (WGS) entry which is preliminary data.</text>
</comment>
<name>A0ABS2KIY7_9GAMM</name>
<organism evidence="2 3">
    <name type="scientific">Dyella mobilis</name>
    <dbReference type="NCBI Taxonomy" id="1849582"/>
    <lineage>
        <taxon>Bacteria</taxon>
        <taxon>Pseudomonadati</taxon>
        <taxon>Pseudomonadota</taxon>
        <taxon>Gammaproteobacteria</taxon>
        <taxon>Lysobacterales</taxon>
        <taxon>Rhodanobacteraceae</taxon>
        <taxon>Dyella</taxon>
    </lineage>
</organism>